<protein>
    <submittedName>
        <fullName evidence="2">IS1 family transposase</fullName>
    </submittedName>
</protein>
<organism evidence="2">
    <name type="scientific">Woronichinia naegeliana WA131</name>
    <dbReference type="NCBI Taxonomy" id="2824559"/>
    <lineage>
        <taxon>Bacteria</taxon>
        <taxon>Bacillati</taxon>
        <taxon>Cyanobacteriota</taxon>
        <taxon>Cyanophyceae</taxon>
        <taxon>Synechococcales</taxon>
        <taxon>Coelosphaeriaceae</taxon>
        <taxon>Woronichinia</taxon>
    </lineage>
</organism>
<sequence length="359" mass="41177">MSILKKSSMKILNDVGLCQEKEDALFKKNCPHCYSENVKIHSYYQTKGNGERKMFICQERSSCFAETYGSVIAGLETPLSEIVKVLKARIEGIGLNAAARVFGYAKTTILNWEKKLSGLQETLFLYALVNEFVKLVIEGDELYTKVGKNKEASASEGWTIVLMDRASRFIWHLKCGRKEQKLFLEAMMTVAELFERSAESLQLFTDGEKRYSQLLFDICHEVLRTGKRGRPTKVLPKGMVVRLKNKSSKRRDSEGKLKKVETPKPEHPETTEKPEEKDVHANHVEAFNSAIRRYLSAFRRRTNTYAKSVVGLQRVLDIFWMVHNFVRSHFTTRKVPAVALGIIEKGFTWEDLLQIRLIS</sequence>
<dbReference type="Proteomes" id="UP001065613">
    <property type="component" value="Chromosome"/>
</dbReference>
<accession>A0A977L0R5</accession>
<dbReference type="AlphaFoldDB" id="A0A977L0R5"/>
<evidence type="ECO:0000256" key="1">
    <source>
        <dbReference type="SAM" id="MobiDB-lite"/>
    </source>
</evidence>
<dbReference type="KEGG" id="wna:KA717_12740"/>
<gene>
    <name evidence="2" type="ORF">KA717_12740</name>
</gene>
<feature type="compositionally biased region" description="Basic and acidic residues" evidence="1">
    <location>
        <begin position="250"/>
        <end position="278"/>
    </location>
</feature>
<feature type="region of interest" description="Disordered" evidence="1">
    <location>
        <begin position="245"/>
        <end position="278"/>
    </location>
</feature>
<proteinExistence type="predicted"/>
<evidence type="ECO:0000313" key="2">
    <source>
        <dbReference type="EMBL" id="UXE63413.1"/>
    </source>
</evidence>
<reference evidence="2" key="1">
    <citation type="submission" date="2021-04" db="EMBL/GenBank/DDBJ databases">
        <title>Genome sequence of Woronichinia naegeliana from Washington state freshwater lake bloom.</title>
        <authorList>
            <person name="Dreher T.W."/>
        </authorList>
    </citation>
    <scope>NUCLEOTIDE SEQUENCE</scope>
    <source>
        <strain evidence="2">WA131</strain>
    </source>
</reference>
<dbReference type="EMBL" id="CP073041">
    <property type="protein sequence ID" value="UXE63413.1"/>
    <property type="molecule type" value="Genomic_DNA"/>
</dbReference>
<name>A0A977L0R5_9CYAN</name>